<dbReference type="NCBIfam" id="TIGR02989">
    <property type="entry name" value="Sig-70_gvs1"/>
    <property type="match status" value="1"/>
</dbReference>
<feature type="domain" description="RNA polymerase sigma-70 region 2" evidence="6">
    <location>
        <begin position="31"/>
        <end position="96"/>
    </location>
</feature>
<feature type="compositionally biased region" description="Polar residues" evidence="5">
    <location>
        <begin position="1"/>
        <end position="12"/>
    </location>
</feature>
<dbReference type="Gene3D" id="1.10.10.10">
    <property type="entry name" value="Winged helix-like DNA-binding domain superfamily/Winged helix DNA-binding domain"/>
    <property type="match status" value="1"/>
</dbReference>
<evidence type="ECO:0000259" key="7">
    <source>
        <dbReference type="Pfam" id="PF08281"/>
    </source>
</evidence>
<evidence type="ECO:0000256" key="3">
    <source>
        <dbReference type="ARBA" id="ARBA00023082"/>
    </source>
</evidence>
<evidence type="ECO:0000256" key="4">
    <source>
        <dbReference type="ARBA" id="ARBA00023163"/>
    </source>
</evidence>
<dbReference type="EMBL" id="CP036275">
    <property type="protein sequence ID" value="QDU38011.1"/>
    <property type="molecule type" value="Genomic_DNA"/>
</dbReference>
<dbReference type="InterPro" id="IPR036388">
    <property type="entry name" value="WH-like_DNA-bd_sf"/>
</dbReference>
<evidence type="ECO:0000256" key="5">
    <source>
        <dbReference type="SAM" id="MobiDB-lite"/>
    </source>
</evidence>
<name>A0A517Z6G7_9PLAN</name>
<dbReference type="Gene3D" id="1.10.1740.10">
    <property type="match status" value="1"/>
</dbReference>
<dbReference type="InterPro" id="IPR013324">
    <property type="entry name" value="RNA_pol_sigma_r3/r4-like"/>
</dbReference>
<comment type="similarity">
    <text evidence="1">Belongs to the sigma-70 factor family. ECF subfamily.</text>
</comment>
<keyword evidence="2" id="KW-0805">Transcription regulation</keyword>
<dbReference type="Proteomes" id="UP000320496">
    <property type="component" value="Chromosome"/>
</dbReference>
<proteinExistence type="inferred from homology"/>
<organism evidence="8 9">
    <name type="scientific">Maioricimonas rarisocia</name>
    <dbReference type="NCBI Taxonomy" id="2528026"/>
    <lineage>
        <taxon>Bacteria</taxon>
        <taxon>Pseudomonadati</taxon>
        <taxon>Planctomycetota</taxon>
        <taxon>Planctomycetia</taxon>
        <taxon>Planctomycetales</taxon>
        <taxon>Planctomycetaceae</taxon>
        <taxon>Maioricimonas</taxon>
    </lineage>
</organism>
<dbReference type="Pfam" id="PF04542">
    <property type="entry name" value="Sigma70_r2"/>
    <property type="match status" value="1"/>
</dbReference>
<dbReference type="GO" id="GO:0016987">
    <property type="term" value="F:sigma factor activity"/>
    <property type="evidence" value="ECO:0007669"/>
    <property type="project" value="UniProtKB-KW"/>
</dbReference>
<keyword evidence="4" id="KW-0804">Transcription</keyword>
<keyword evidence="9" id="KW-1185">Reference proteome</keyword>
<gene>
    <name evidence="8" type="primary">sigW_4</name>
    <name evidence="8" type="ORF">Mal4_23310</name>
</gene>
<dbReference type="KEGG" id="mri:Mal4_23310"/>
<evidence type="ECO:0000256" key="1">
    <source>
        <dbReference type="ARBA" id="ARBA00010641"/>
    </source>
</evidence>
<dbReference type="InterPro" id="IPR014331">
    <property type="entry name" value="RNA_pol_sigma70_ECF_RHOBA"/>
</dbReference>
<dbReference type="GO" id="GO:0003677">
    <property type="term" value="F:DNA binding"/>
    <property type="evidence" value="ECO:0007669"/>
    <property type="project" value="InterPro"/>
</dbReference>
<dbReference type="InterPro" id="IPR039425">
    <property type="entry name" value="RNA_pol_sigma-70-like"/>
</dbReference>
<protein>
    <submittedName>
        <fullName evidence="8">ECF RNA polymerase sigma factor SigW</fullName>
    </submittedName>
</protein>
<dbReference type="OrthoDB" id="6383365at2"/>
<dbReference type="Pfam" id="PF08281">
    <property type="entry name" value="Sigma70_r4_2"/>
    <property type="match status" value="1"/>
</dbReference>
<dbReference type="SUPFAM" id="SSF88659">
    <property type="entry name" value="Sigma3 and sigma4 domains of RNA polymerase sigma factors"/>
    <property type="match status" value="1"/>
</dbReference>
<evidence type="ECO:0000313" key="9">
    <source>
        <dbReference type="Proteomes" id="UP000320496"/>
    </source>
</evidence>
<dbReference type="InterPro" id="IPR013249">
    <property type="entry name" value="RNA_pol_sigma70_r4_t2"/>
</dbReference>
<reference evidence="8 9" key="1">
    <citation type="submission" date="2019-02" db="EMBL/GenBank/DDBJ databases">
        <title>Deep-cultivation of Planctomycetes and their phenomic and genomic characterization uncovers novel biology.</title>
        <authorList>
            <person name="Wiegand S."/>
            <person name="Jogler M."/>
            <person name="Boedeker C."/>
            <person name="Pinto D."/>
            <person name="Vollmers J."/>
            <person name="Rivas-Marin E."/>
            <person name="Kohn T."/>
            <person name="Peeters S.H."/>
            <person name="Heuer A."/>
            <person name="Rast P."/>
            <person name="Oberbeckmann S."/>
            <person name="Bunk B."/>
            <person name="Jeske O."/>
            <person name="Meyerdierks A."/>
            <person name="Storesund J.E."/>
            <person name="Kallscheuer N."/>
            <person name="Luecker S."/>
            <person name="Lage O.M."/>
            <person name="Pohl T."/>
            <person name="Merkel B.J."/>
            <person name="Hornburger P."/>
            <person name="Mueller R.-W."/>
            <person name="Bruemmer F."/>
            <person name="Labrenz M."/>
            <person name="Spormann A.M."/>
            <person name="Op den Camp H."/>
            <person name="Overmann J."/>
            <person name="Amann R."/>
            <person name="Jetten M.S.M."/>
            <person name="Mascher T."/>
            <person name="Medema M.H."/>
            <person name="Devos D.P."/>
            <person name="Kaster A.-K."/>
            <person name="Ovreas L."/>
            <person name="Rohde M."/>
            <person name="Galperin M.Y."/>
            <person name="Jogler C."/>
        </authorList>
    </citation>
    <scope>NUCLEOTIDE SEQUENCE [LARGE SCALE GENOMIC DNA]</scope>
    <source>
        <strain evidence="8 9">Mal4</strain>
    </source>
</reference>
<feature type="region of interest" description="Disordered" evidence="5">
    <location>
        <begin position="1"/>
        <end position="20"/>
    </location>
</feature>
<keyword evidence="3" id="KW-0731">Sigma factor</keyword>
<dbReference type="PANTHER" id="PTHR43133:SF51">
    <property type="entry name" value="RNA POLYMERASE SIGMA FACTOR"/>
    <property type="match status" value="1"/>
</dbReference>
<evidence type="ECO:0000259" key="6">
    <source>
        <dbReference type="Pfam" id="PF04542"/>
    </source>
</evidence>
<sequence length="191" mass="21960">MAAKSPYNSHGMTASGRGDGPDRYSEFVREYSRSYHRLYSFVLSLVGNVHEADDLMQETGILLWQKFDDYASGTSFLRWARAVARNLVYRYYRSKKQGCFSFDTEVMAKLAAAHVSAEEWLEVRREILADCVEKLPLAERKLIERCYAEQGSIKSTAEEMNKSQNAISKRLSRIRIKLSRCVERTLGMAQH</sequence>
<dbReference type="NCBIfam" id="TIGR02937">
    <property type="entry name" value="sigma70-ECF"/>
    <property type="match status" value="1"/>
</dbReference>
<dbReference type="SUPFAM" id="SSF88946">
    <property type="entry name" value="Sigma2 domain of RNA polymerase sigma factors"/>
    <property type="match status" value="1"/>
</dbReference>
<dbReference type="GO" id="GO:0006352">
    <property type="term" value="P:DNA-templated transcription initiation"/>
    <property type="evidence" value="ECO:0007669"/>
    <property type="project" value="InterPro"/>
</dbReference>
<dbReference type="InterPro" id="IPR014284">
    <property type="entry name" value="RNA_pol_sigma-70_dom"/>
</dbReference>
<evidence type="ECO:0000256" key="2">
    <source>
        <dbReference type="ARBA" id="ARBA00023015"/>
    </source>
</evidence>
<evidence type="ECO:0000313" key="8">
    <source>
        <dbReference type="EMBL" id="QDU38011.1"/>
    </source>
</evidence>
<dbReference type="RefSeq" id="WP_145369339.1">
    <property type="nucleotide sequence ID" value="NZ_CP036275.1"/>
</dbReference>
<dbReference type="AlphaFoldDB" id="A0A517Z6G7"/>
<feature type="domain" description="RNA polymerase sigma factor 70 region 4 type 2" evidence="7">
    <location>
        <begin position="126"/>
        <end position="178"/>
    </location>
</feature>
<accession>A0A517Z6G7</accession>
<dbReference type="InterPro" id="IPR007627">
    <property type="entry name" value="RNA_pol_sigma70_r2"/>
</dbReference>
<dbReference type="PANTHER" id="PTHR43133">
    <property type="entry name" value="RNA POLYMERASE ECF-TYPE SIGMA FACTO"/>
    <property type="match status" value="1"/>
</dbReference>
<dbReference type="InterPro" id="IPR013325">
    <property type="entry name" value="RNA_pol_sigma_r2"/>
</dbReference>